<feature type="region of interest" description="Disordered" evidence="3">
    <location>
        <begin position="985"/>
        <end position="1004"/>
    </location>
</feature>
<feature type="compositionally biased region" description="Low complexity" evidence="3">
    <location>
        <begin position="232"/>
        <end position="241"/>
    </location>
</feature>
<evidence type="ECO:0000256" key="1">
    <source>
        <dbReference type="ARBA" id="ARBA00023054"/>
    </source>
</evidence>
<organism evidence="4 5">
    <name type="scientific">Leishmania tarentolae</name>
    <name type="common">Sauroleishmania tarentolae</name>
    <dbReference type="NCBI Taxonomy" id="5689"/>
    <lineage>
        <taxon>Eukaryota</taxon>
        <taxon>Discoba</taxon>
        <taxon>Euglenozoa</taxon>
        <taxon>Kinetoplastea</taxon>
        <taxon>Metakinetoplastina</taxon>
        <taxon>Trypanosomatida</taxon>
        <taxon>Trypanosomatidae</taxon>
        <taxon>Leishmaniinae</taxon>
        <taxon>Leishmania</taxon>
        <taxon>lizard Leishmania</taxon>
    </lineage>
</organism>
<evidence type="ECO:0008006" key="6">
    <source>
        <dbReference type="Google" id="ProtNLM"/>
    </source>
</evidence>
<dbReference type="Gene3D" id="2.60.120.920">
    <property type="match status" value="1"/>
</dbReference>
<feature type="compositionally biased region" description="Low complexity" evidence="3">
    <location>
        <begin position="1084"/>
        <end position="1098"/>
    </location>
</feature>
<feature type="compositionally biased region" description="Low complexity" evidence="3">
    <location>
        <begin position="482"/>
        <end position="506"/>
    </location>
</feature>
<feature type="region of interest" description="Disordered" evidence="3">
    <location>
        <begin position="454"/>
        <end position="508"/>
    </location>
</feature>
<keyword evidence="5" id="KW-1185">Reference proteome</keyword>
<accession>A0A640KPY5</accession>
<feature type="compositionally biased region" description="Basic and acidic residues" evidence="3">
    <location>
        <begin position="945"/>
        <end position="957"/>
    </location>
</feature>
<feature type="coiled-coil region" evidence="2">
    <location>
        <begin position="735"/>
        <end position="917"/>
    </location>
</feature>
<dbReference type="PANTHER" id="PTHR23160">
    <property type="entry name" value="SYNAPTONEMAL COMPLEX PROTEIN-RELATED"/>
    <property type="match status" value="1"/>
</dbReference>
<feature type="region of interest" description="Disordered" evidence="3">
    <location>
        <begin position="1046"/>
        <end position="1150"/>
    </location>
</feature>
<dbReference type="VEuPathDB" id="TriTrypDB:LtaPh_3113500"/>
<reference evidence="4" key="1">
    <citation type="submission" date="2019-11" db="EMBL/GenBank/DDBJ databases">
        <title>Leishmania tarentolae CDS.</title>
        <authorList>
            <person name="Goto Y."/>
            <person name="Yamagishi J."/>
        </authorList>
    </citation>
    <scope>NUCLEOTIDE SEQUENCE [LARGE SCALE GENOMIC DNA]</scope>
    <source>
        <strain evidence="4">Parrot Tar II</strain>
    </source>
</reference>
<feature type="region of interest" description="Disordered" evidence="3">
    <location>
        <begin position="279"/>
        <end position="334"/>
    </location>
</feature>
<dbReference type="Proteomes" id="UP000419144">
    <property type="component" value="Unassembled WGS sequence"/>
</dbReference>
<evidence type="ECO:0000256" key="3">
    <source>
        <dbReference type="SAM" id="MobiDB-lite"/>
    </source>
</evidence>
<feature type="compositionally biased region" description="Basic and acidic residues" evidence="3">
    <location>
        <begin position="461"/>
        <end position="481"/>
    </location>
</feature>
<dbReference type="PANTHER" id="PTHR23160:SF19">
    <property type="entry name" value="MYOSIN HEAVY CHAIN-RELATED PROTEIN"/>
    <property type="match status" value="1"/>
</dbReference>
<evidence type="ECO:0000256" key="2">
    <source>
        <dbReference type="SAM" id="Coils"/>
    </source>
</evidence>
<dbReference type="InterPro" id="IPR043136">
    <property type="entry name" value="B30.2/SPRY_sf"/>
</dbReference>
<sequence>MLSSSARSLEDVLTPPTPPPVHTSFFQGAASSMRKGIETPPPNTRVSTTPLSSPDVNTALAATNTPLSSTLKEVLDSLGDVPAVAGSAASKTSDFSNLKSTPSQQWRTPFMQRRLEKDADAEAGLPIVSDQSPTLPHAENVCSRALSMYLTRPQESPNQVYARGTPSVSPRRVINEAAAVLASSEVKSGDEMDSSTPTTFSVGGVSRETSKPATVRPSALETLPSKTRGKGAAAEEATATTPKVTLSSQPCNQSVAPATPRKRHGTFLQTMSVSPLTTASTCTLSSNEDNEEATPAASKRRVRVADTVVTAGSNENETCGTPRALAVPRGTDSGSASATVATLRGRLAAATRLSPACASTGSWKAGASSGSTTDSKSAEATALSELPQLRQALKDKERDIARLTRDVGRATQAAEKAQKKTDELLAKLESEKSAFAAHKKDSLAQRQELQRELRQAQTARRLAEQLQDKSQRELEKQKEKLATAMSRAASSTSTPLLSPRSTVPPSATFDATLQAKLSTLESEKKRMQGTIRHLEEKICAFSTAADLAKNAKEKCDVSTDAATEASETTATLKKEVAYLRQQLSAQDTKVRDQEERVSALLQENKALQERQSSETKPARRDVAVVTQPAAAAPGREVSEEASLIVRSPSRGVDLDTSEKAAMVRLREELTMAQSQVEEYKRINEKAERRMKRLEVQLAALRRRAEAEEAATRMASEAADSPVSRAEQTTIFKDTIAGMREQLANMTAECGELRQRARERSEEATTLQSALQETEDDRDSLVQQIRDLKARASEAEQKAAAALGSQKTELYGALEKARKELQAARAELRVAEESAEGHEEALRALRRQLGDEQLRCADLEREKKAAQEEAAANAAAAGASKKQAEHYKKKTKHLNNKLNEAMQELSVLGEEYERVCAERELAVASDTENNDISGARRLRSGPAGTDCEHPTTTRDREAVNRAVSPFEEKRTTSVSRNLSDALLSANRFAPGTGAPSPAWASASRDLERQTREPLELDVLSLYSKVSAIDHVDQKSWYSVDRGRAGATAGATSANFPLESMHGQPRDPRQSPRMTAIMHEGPGTDGALARARSPGRARSPQPTHALDARYFDPTIFTCPESPPHSSGVDSANGRGHATVPPHQHAKLQQQSRSLPPEALHLSPGVRSRGDAASLYKGLSPHSMALSTSTSALQPYPSDSSVSAVSAFSELPATAVYYFTRGAGNSGREEGLFTPLELQFNSSAGRLLLSKRGRCVQRPVFRAEENEVADLDICCAAIGSVSHTIYASHMLARGHYHLKHIFSFIIRVLSDCESSGGGDVLVGFADRYVPMESFGAKRNALHYKGCYYLSLRNGGLFCPAKGICDATYEGWSAAAAEASRRRCYSGAEARRDRGARATFAQDGEASLTGLQATSAPAPARALPRPEYVARAGDEIACTLCTDEQSIRYSWNGIECGVAFTEVSLSPSLYPCVEVNTSGGTLELLGIHFSA</sequence>
<proteinExistence type="predicted"/>
<dbReference type="OrthoDB" id="25503at2759"/>
<protein>
    <recommendedName>
        <fullName evidence="6">SPRY domain-containing protein</fullName>
    </recommendedName>
</protein>
<dbReference type="EMBL" id="BLBS01000046">
    <property type="protein sequence ID" value="GET91135.1"/>
    <property type="molecule type" value="Genomic_DNA"/>
</dbReference>
<gene>
    <name evidence="4" type="ORF">LtaPh_3113500</name>
</gene>
<comment type="caution">
    <text evidence="4">The sequence shown here is derived from an EMBL/GenBank/DDBJ whole genome shotgun (WGS) entry which is preliminary data.</text>
</comment>
<feature type="compositionally biased region" description="Basic and acidic residues" evidence="3">
    <location>
        <begin position="606"/>
        <end position="622"/>
    </location>
</feature>
<feature type="compositionally biased region" description="Polar residues" evidence="3">
    <location>
        <begin position="44"/>
        <end position="56"/>
    </location>
</feature>
<feature type="coiled-coil region" evidence="2">
    <location>
        <begin position="662"/>
        <end position="710"/>
    </location>
</feature>
<feature type="region of interest" description="Disordered" evidence="3">
    <location>
        <begin position="1"/>
        <end position="56"/>
    </location>
</feature>
<feature type="region of interest" description="Disordered" evidence="3">
    <location>
        <begin position="603"/>
        <end position="622"/>
    </location>
</feature>
<feature type="region of interest" description="Disordered" evidence="3">
    <location>
        <begin position="358"/>
        <end position="382"/>
    </location>
</feature>
<feature type="region of interest" description="Disordered" evidence="3">
    <location>
        <begin position="185"/>
        <end position="262"/>
    </location>
</feature>
<evidence type="ECO:0000313" key="4">
    <source>
        <dbReference type="EMBL" id="GET91135.1"/>
    </source>
</evidence>
<evidence type="ECO:0000313" key="5">
    <source>
        <dbReference type="Proteomes" id="UP000419144"/>
    </source>
</evidence>
<feature type="compositionally biased region" description="Polar residues" evidence="3">
    <location>
        <begin position="358"/>
        <end position="375"/>
    </location>
</feature>
<feature type="compositionally biased region" description="Polar residues" evidence="3">
    <location>
        <begin position="242"/>
        <end position="256"/>
    </location>
</feature>
<keyword evidence="1 2" id="KW-0175">Coiled coil</keyword>
<name>A0A640KPY5_LEITA</name>
<feature type="region of interest" description="Disordered" evidence="3">
    <location>
        <begin position="931"/>
        <end position="957"/>
    </location>
</feature>